<gene>
    <name evidence="1" type="ORF">SK128_028176</name>
</gene>
<keyword evidence="2" id="KW-1185">Reference proteome</keyword>
<evidence type="ECO:0000313" key="1">
    <source>
        <dbReference type="EMBL" id="KAK7015918.1"/>
    </source>
</evidence>
<reference evidence="1 2" key="1">
    <citation type="submission" date="2023-11" db="EMBL/GenBank/DDBJ databases">
        <title>Halocaridina rubra genome assembly.</title>
        <authorList>
            <person name="Smith C."/>
        </authorList>
    </citation>
    <scope>NUCLEOTIDE SEQUENCE [LARGE SCALE GENOMIC DNA]</scope>
    <source>
        <strain evidence="1">EP-1</strain>
        <tissue evidence="1">Whole</tissue>
    </source>
</reference>
<organism evidence="1 2">
    <name type="scientific">Halocaridina rubra</name>
    <name type="common">Hawaiian red shrimp</name>
    <dbReference type="NCBI Taxonomy" id="373956"/>
    <lineage>
        <taxon>Eukaryota</taxon>
        <taxon>Metazoa</taxon>
        <taxon>Ecdysozoa</taxon>
        <taxon>Arthropoda</taxon>
        <taxon>Crustacea</taxon>
        <taxon>Multicrustacea</taxon>
        <taxon>Malacostraca</taxon>
        <taxon>Eumalacostraca</taxon>
        <taxon>Eucarida</taxon>
        <taxon>Decapoda</taxon>
        <taxon>Pleocyemata</taxon>
        <taxon>Caridea</taxon>
        <taxon>Atyoidea</taxon>
        <taxon>Atyidae</taxon>
        <taxon>Halocaridina</taxon>
    </lineage>
</organism>
<dbReference type="Proteomes" id="UP001381693">
    <property type="component" value="Unassembled WGS sequence"/>
</dbReference>
<comment type="caution">
    <text evidence="1">The sequence shown here is derived from an EMBL/GenBank/DDBJ whole genome shotgun (WGS) entry which is preliminary data.</text>
</comment>
<protein>
    <submittedName>
        <fullName evidence="1">Uncharacterized protein</fullName>
    </submittedName>
</protein>
<proteinExistence type="predicted"/>
<accession>A0AAN8ZXH9</accession>
<dbReference type="AlphaFoldDB" id="A0AAN8ZXH9"/>
<name>A0AAN8ZXH9_HALRR</name>
<evidence type="ECO:0000313" key="2">
    <source>
        <dbReference type="Proteomes" id="UP001381693"/>
    </source>
</evidence>
<sequence length="105" mass="11972">MERNYQLNNELLIVVKQPYAKVSPNPPLWCPPTAVPASKQLKLSVLDGNRSFDLMNAKPARYHCTSQHPSQIRILFYVMEPRLSTRRSDGKGIQTEFPSFKSLIA</sequence>
<dbReference type="EMBL" id="JAXCGZ010023176">
    <property type="protein sequence ID" value="KAK7015918.1"/>
    <property type="molecule type" value="Genomic_DNA"/>
</dbReference>